<dbReference type="GO" id="GO:0003677">
    <property type="term" value="F:DNA binding"/>
    <property type="evidence" value="ECO:0007669"/>
    <property type="project" value="InterPro"/>
</dbReference>
<organism evidence="2 3">
    <name type="scientific">Granulicella mallensis</name>
    <dbReference type="NCBI Taxonomy" id="940614"/>
    <lineage>
        <taxon>Bacteria</taxon>
        <taxon>Pseudomonadati</taxon>
        <taxon>Acidobacteriota</taxon>
        <taxon>Terriglobia</taxon>
        <taxon>Terriglobales</taxon>
        <taxon>Acidobacteriaceae</taxon>
        <taxon>Granulicella</taxon>
    </lineage>
</organism>
<keyword evidence="2" id="KW-0456">Lyase</keyword>
<feature type="domain" description="Cyanate hydratase N-terminal" evidence="1">
    <location>
        <begin position="11"/>
        <end position="74"/>
    </location>
</feature>
<name>A0A7W8E8S3_9BACT</name>
<protein>
    <submittedName>
        <fullName evidence="2">Cyanate lyase</fullName>
    </submittedName>
</protein>
<proteinExistence type="predicted"/>
<dbReference type="EMBL" id="JACHIO010000005">
    <property type="protein sequence ID" value="MBB5063047.1"/>
    <property type="molecule type" value="Genomic_DNA"/>
</dbReference>
<dbReference type="RefSeq" id="WP_221314309.1">
    <property type="nucleotide sequence ID" value="NZ_JACHIO010000005.1"/>
</dbReference>
<reference evidence="2 3" key="1">
    <citation type="submission" date="2020-08" db="EMBL/GenBank/DDBJ databases">
        <title>Genomic Encyclopedia of Type Strains, Phase IV (KMG-V): Genome sequencing to study the core and pangenomes of soil and plant-associated prokaryotes.</title>
        <authorList>
            <person name="Whitman W."/>
        </authorList>
    </citation>
    <scope>NUCLEOTIDE SEQUENCE [LARGE SCALE GENOMIC DNA]</scope>
    <source>
        <strain evidence="2 3">X5P3</strain>
    </source>
</reference>
<dbReference type="SUPFAM" id="SSF47413">
    <property type="entry name" value="lambda repressor-like DNA-binding domains"/>
    <property type="match status" value="1"/>
</dbReference>
<dbReference type="Pfam" id="PF21291">
    <property type="entry name" value="CYNS_N"/>
    <property type="match status" value="1"/>
</dbReference>
<accession>A0A7W8E8S3</accession>
<evidence type="ECO:0000313" key="3">
    <source>
        <dbReference type="Proteomes" id="UP000584867"/>
    </source>
</evidence>
<dbReference type="Gene3D" id="1.10.260.40">
    <property type="entry name" value="lambda repressor-like DNA-binding domains"/>
    <property type="match status" value="1"/>
</dbReference>
<dbReference type="InterPro" id="IPR048564">
    <property type="entry name" value="CYNS_N"/>
</dbReference>
<sequence length="99" mass="10380">MPRSEFSQAARLELTSDIHGAKSKKDLTDGTGPSIAFVAAALSGQHALHERAAEVVGKKLDLNTNAVALLQSIPMRGNVPGHVATSITFTTCSRSTPQP</sequence>
<comment type="caution">
    <text evidence="2">The sequence shown here is derived from an EMBL/GenBank/DDBJ whole genome shotgun (WGS) entry which is preliminary data.</text>
</comment>
<gene>
    <name evidence="2" type="ORF">HDF15_001387</name>
</gene>
<dbReference type="InterPro" id="IPR010982">
    <property type="entry name" value="Lambda_DNA-bd_dom_sf"/>
</dbReference>
<evidence type="ECO:0000313" key="2">
    <source>
        <dbReference type="EMBL" id="MBB5063047.1"/>
    </source>
</evidence>
<dbReference type="Proteomes" id="UP000584867">
    <property type="component" value="Unassembled WGS sequence"/>
</dbReference>
<evidence type="ECO:0000259" key="1">
    <source>
        <dbReference type="Pfam" id="PF21291"/>
    </source>
</evidence>
<dbReference type="GO" id="GO:0016829">
    <property type="term" value="F:lyase activity"/>
    <property type="evidence" value="ECO:0007669"/>
    <property type="project" value="UniProtKB-KW"/>
</dbReference>
<dbReference type="AlphaFoldDB" id="A0A7W8E8S3"/>